<comment type="similarity">
    <text evidence="2">Belongs to the bacterial solute-binding protein 2 family.</text>
</comment>
<dbReference type="PANTHER" id="PTHR30036">
    <property type="entry name" value="D-XYLOSE-BINDING PERIPLASMIC PROTEIN"/>
    <property type="match status" value="1"/>
</dbReference>
<gene>
    <name evidence="5" type="ORF">SAMN02982931_03746</name>
</gene>
<dbReference type="Gene3D" id="3.40.50.2300">
    <property type="match status" value="2"/>
</dbReference>
<dbReference type="PANTHER" id="PTHR30036:SF7">
    <property type="entry name" value="ABC TRANSPORTER PERIPLASMIC-BINDING PROTEIN YPHF"/>
    <property type="match status" value="1"/>
</dbReference>
<dbReference type="InterPro" id="IPR028082">
    <property type="entry name" value="Peripla_BP_I"/>
</dbReference>
<dbReference type="SUPFAM" id="SSF53822">
    <property type="entry name" value="Periplasmic binding protein-like I"/>
    <property type="match status" value="1"/>
</dbReference>
<comment type="subcellular location">
    <subcellularLocation>
        <location evidence="1">Periplasm</location>
    </subcellularLocation>
</comment>
<evidence type="ECO:0000256" key="3">
    <source>
        <dbReference type="SAM" id="SignalP"/>
    </source>
</evidence>
<dbReference type="Pfam" id="PF13407">
    <property type="entry name" value="Peripla_BP_4"/>
    <property type="match status" value="1"/>
</dbReference>
<keyword evidence="3" id="KW-0732">Signal</keyword>
<dbReference type="AlphaFoldDB" id="A0A1G6DTH0"/>
<proteinExistence type="inferred from homology"/>
<feature type="chain" id="PRO_5011712194" evidence="3">
    <location>
        <begin position="23"/>
        <end position="328"/>
    </location>
</feature>
<dbReference type="InterPro" id="IPR050555">
    <property type="entry name" value="Bact_Solute-Bind_Prot2"/>
</dbReference>
<name>A0A1G6DTH0_9HYPH</name>
<dbReference type="OrthoDB" id="3189720at2"/>
<accession>A0A1G6DTH0</accession>
<evidence type="ECO:0000256" key="1">
    <source>
        <dbReference type="ARBA" id="ARBA00004418"/>
    </source>
</evidence>
<dbReference type="EMBL" id="FMXQ01000008">
    <property type="protein sequence ID" value="SDB48436.1"/>
    <property type="molecule type" value="Genomic_DNA"/>
</dbReference>
<dbReference type="GO" id="GO:0030288">
    <property type="term" value="C:outer membrane-bounded periplasmic space"/>
    <property type="evidence" value="ECO:0007669"/>
    <property type="project" value="TreeGrafter"/>
</dbReference>
<sequence>MRRGLLLIAAAALLCAGAPAMAEKKTLAVVVKGLDNPFFKAVGRGCDDWNTDNAKSDYECVNAGPELSADSAGQIQIVEKLIDSGVAGLAIAPSDPAAMAAAIRAKAPTMPVMTIDSDFDRPDRGLRATFLGTDNEQVGALMAQLLMKYKPEGGTVCLQLGAESNEKINARAQGFRDAIAGEPGAGRLSETNGWSEIAGCPVHADDRIDLAASQMEEILAANPALDGFILVGGWAQFAPQIYGQVASTVKDKLDSRSLIVIGGDTLPPQMAALKAGNSHGQIGQRPFEMGNRAPDILIQLIKEETVEDRLHTELSQCTPENADSCLGK</sequence>
<dbReference type="STRING" id="665467.SAMN02982931_03746"/>
<dbReference type="Proteomes" id="UP000199071">
    <property type="component" value="Unassembled WGS sequence"/>
</dbReference>
<protein>
    <submittedName>
        <fullName evidence="5">Monosaccharide ABC transporter substrate-binding protein, CUT2 family (TC 3.A.1.2.-)</fullName>
    </submittedName>
</protein>
<feature type="domain" description="Periplasmic binding protein" evidence="4">
    <location>
        <begin position="28"/>
        <end position="304"/>
    </location>
</feature>
<reference evidence="5 6" key="1">
    <citation type="submission" date="2016-10" db="EMBL/GenBank/DDBJ databases">
        <authorList>
            <person name="de Groot N.N."/>
        </authorList>
    </citation>
    <scope>NUCLEOTIDE SEQUENCE [LARGE SCALE GENOMIC DNA]</scope>
    <source>
        <strain evidence="5 6">ATCC 35022</strain>
    </source>
</reference>
<organism evidence="5 6">
    <name type="scientific">Bauldia litoralis</name>
    <dbReference type="NCBI Taxonomy" id="665467"/>
    <lineage>
        <taxon>Bacteria</taxon>
        <taxon>Pseudomonadati</taxon>
        <taxon>Pseudomonadota</taxon>
        <taxon>Alphaproteobacteria</taxon>
        <taxon>Hyphomicrobiales</taxon>
        <taxon>Kaistiaceae</taxon>
        <taxon>Bauldia</taxon>
    </lineage>
</organism>
<dbReference type="InterPro" id="IPR025997">
    <property type="entry name" value="SBP_2_dom"/>
</dbReference>
<dbReference type="GO" id="GO:0030246">
    <property type="term" value="F:carbohydrate binding"/>
    <property type="evidence" value="ECO:0007669"/>
    <property type="project" value="TreeGrafter"/>
</dbReference>
<evidence type="ECO:0000259" key="4">
    <source>
        <dbReference type="Pfam" id="PF13407"/>
    </source>
</evidence>
<evidence type="ECO:0000313" key="6">
    <source>
        <dbReference type="Proteomes" id="UP000199071"/>
    </source>
</evidence>
<evidence type="ECO:0000256" key="2">
    <source>
        <dbReference type="ARBA" id="ARBA00007639"/>
    </source>
</evidence>
<feature type="signal peptide" evidence="3">
    <location>
        <begin position="1"/>
        <end position="22"/>
    </location>
</feature>
<keyword evidence="6" id="KW-1185">Reference proteome</keyword>
<evidence type="ECO:0000313" key="5">
    <source>
        <dbReference type="EMBL" id="SDB48436.1"/>
    </source>
</evidence>